<sequence length="132" mass="14390">MLYLKSMMKVIDNSGALMAECIKVMRKSPKNYASVGDEVVVVIKKARAINAQSAGASASNRVKKGDVCHAVVVRTKQPLQRPDGSTIRFDDNACVLINKNMEPIGTRISSVVSRELKDKNFNKIIAMAPKAV</sequence>
<dbReference type="GO" id="GO:0006412">
    <property type="term" value="P:translation"/>
    <property type="evidence" value="ECO:0007669"/>
    <property type="project" value="InterPro"/>
</dbReference>
<gene>
    <name evidence="7" type="ORF">CYFA0S_20e01926g</name>
</gene>
<dbReference type="InterPro" id="IPR000218">
    <property type="entry name" value="Ribosomal_uL14"/>
</dbReference>
<dbReference type="GO" id="GO:0005762">
    <property type="term" value="C:mitochondrial large ribosomal subunit"/>
    <property type="evidence" value="ECO:0007669"/>
    <property type="project" value="TreeGrafter"/>
</dbReference>
<dbReference type="OrthoDB" id="274765at2759"/>
<dbReference type="InterPro" id="IPR019972">
    <property type="entry name" value="Ribosomal_uL14_CS"/>
</dbReference>
<name>A0A061B7P2_CYBFA</name>
<accession>A0A061B7P2</accession>
<keyword evidence="2 6" id="KW-0689">Ribosomal protein</keyword>
<dbReference type="SUPFAM" id="SSF50193">
    <property type="entry name" value="Ribosomal protein L14"/>
    <property type="match status" value="1"/>
</dbReference>
<dbReference type="Pfam" id="PF00238">
    <property type="entry name" value="Ribosomal_L14"/>
    <property type="match status" value="1"/>
</dbReference>
<organism evidence="7">
    <name type="scientific">Cyberlindnera fabianii</name>
    <name type="common">Yeast</name>
    <name type="synonym">Hansenula fabianii</name>
    <dbReference type="NCBI Taxonomy" id="36022"/>
    <lineage>
        <taxon>Eukaryota</taxon>
        <taxon>Fungi</taxon>
        <taxon>Dikarya</taxon>
        <taxon>Ascomycota</taxon>
        <taxon>Saccharomycotina</taxon>
        <taxon>Saccharomycetes</taxon>
        <taxon>Phaffomycetales</taxon>
        <taxon>Phaffomycetaceae</taxon>
        <taxon>Cyberlindnera</taxon>
    </lineage>
</organism>
<evidence type="ECO:0000256" key="2">
    <source>
        <dbReference type="ARBA" id="ARBA00022980"/>
    </source>
</evidence>
<evidence type="ECO:0000256" key="6">
    <source>
        <dbReference type="RuleBase" id="RU003949"/>
    </source>
</evidence>
<dbReference type="InterPro" id="IPR036853">
    <property type="entry name" value="Ribosomal_uL14_sf"/>
</dbReference>
<dbReference type="VEuPathDB" id="FungiDB:BON22_0909"/>
<evidence type="ECO:0000256" key="4">
    <source>
        <dbReference type="ARBA" id="ARBA00037226"/>
    </source>
</evidence>
<dbReference type="CDD" id="cd00337">
    <property type="entry name" value="Ribosomal_uL14"/>
    <property type="match status" value="1"/>
</dbReference>
<dbReference type="PhylomeDB" id="A0A061B7P2"/>
<evidence type="ECO:0000313" key="7">
    <source>
        <dbReference type="EMBL" id="CDR45925.1"/>
    </source>
</evidence>
<dbReference type="HAMAP" id="MF_01367">
    <property type="entry name" value="Ribosomal_uL14"/>
    <property type="match status" value="1"/>
</dbReference>
<dbReference type="InterPro" id="IPR005745">
    <property type="entry name" value="Ribosomal_uL14_bac-type"/>
</dbReference>
<comment type="similarity">
    <text evidence="1 6">Belongs to the universal ribosomal protein uL14 family.</text>
</comment>
<reference evidence="7" key="1">
    <citation type="journal article" date="2014" name="Genome Announc.">
        <title>Genome sequence of the yeast Cyberlindnera fabianii (Hansenula fabianii).</title>
        <authorList>
            <person name="Freel K.C."/>
            <person name="Sarilar V."/>
            <person name="Neuveglise C."/>
            <person name="Devillers H."/>
            <person name="Friedrich A."/>
            <person name="Schacherer J."/>
        </authorList>
    </citation>
    <scope>NUCLEOTIDE SEQUENCE</scope>
    <source>
        <strain evidence="7">YJS4271</strain>
    </source>
</reference>
<dbReference type="AlphaFoldDB" id="A0A061B7P2"/>
<dbReference type="SMART" id="SM01374">
    <property type="entry name" value="Ribosomal_L14"/>
    <property type="match status" value="1"/>
</dbReference>
<dbReference type="PANTHER" id="PTHR11761:SF3">
    <property type="entry name" value="LARGE RIBOSOMAL SUBUNIT PROTEIN UL14M"/>
    <property type="match status" value="1"/>
</dbReference>
<dbReference type="GO" id="GO:0003735">
    <property type="term" value="F:structural constituent of ribosome"/>
    <property type="evidence" value="ECO:0007669"/>
    <property type="project" value="InterPro"/>
</dbReference>
<comment type="function">
    <text evidence="4">Component of the mitochondrial ribosome (mitoribosome), a dedicated translation machinery responsible for the synthesis of mitochondrial genome-encoded proteins, including at least some of the essential transmembrane subunits of the mitochondrial respiratory chain. The mitoribosomes are attached to the mitochondrial inner membrane and translation products are cotranslationally integrated into the membrane.</text>
</comment>
<proteinExistence type="inferred from homology"/>
<dbReference type="EMBL" id="LK052905">
    <property type="protein sequence ID" value="CDR45925.1"/>
    <property type="molecule type" value="Genomic_DNA"/>
</dbReference>
<dbReference type="GO" id="GO:0070180">
    <property type="term" value="F:large ribosomal subunit rRNA binding"/>
    <property type="evidence" value="ECO:0007669"/>
    <property type="project" value="TreeGrafter"/>
</dbReference>
<protein>
    <recommendedName>
        <fullName evidence="5">Large ribosomal subunit protein uL14m</fullName>
    </recommendedName>
</protein>
<dbReference type="PANTHER" id="PTHR11761">
    <property type="entry name" value="50S/60S RIBOSOMAL PROTEIN L14/L23"/>
    <property type="match status" value="1"/>
</dbReference>
<dbReference type="PROSITE" id="PS00049">
    <property type="entry name" value="RIBOSOMAL_L14"/>
    <property type="match status" value="1"/>
</dbReference>
<dbReference type="NCBIfam" id="TIGR01067">
    <property type="entry name" value="rplN_bact"/>
    <property type="match status" value="1"/>
</dbReference>
<dbReference type="FunFam" id="2.40.150.20:FF:000005">
    <property type="entry name" value="50S ribosomal protein L14"/>
    <property type="match status" value="1"/>
</dbReference>
<evidence type="ECO:0000256" key="5">
    <source>
        <dbReference type="ARBA" id="ARBA00040118"/>
    </source>
</evidence>
<evidence type="ECO:0000256" key="3">
    <source>
        <dbReference type="ARBA" id="ARBA00023274"/>
    </source>
</evidence>
<keyword evidence="3 6" id="KW-0687">Ribonucleoprotein</keyword>
<evidence type="ECO:0000256" key="1">
    <source>
        <dbReference type="ARBA" id="ARBA00010745"/>
    </source>
</evidence>
<dbReference type="Gene3D" id="2.40.150.20">
    <property type="entry name" value="Ribosomal protein L14"/>
    <property type="match status" value="1"/>
</dbReference>